<feature type="domain" description="SusD-like N-terminal" evidence="2">
    <location>
        <begin position="82"/>
        <end position="249"/>
    </location>
</feature>
<dbReference type="EMBL" id="DXFT01000049">
    <property type="protein sequence ID" value="HIX02967.1"/>
    <property type="molecule type" value="Genomic_DNA"/>
</dbReference>
<comment type="caution">
    <text evidence="3">The sequence shown here is derived from an EMBL/GenBank/DDBJ whole genome shotgun (WGS) entry which is preliminary data.</text>
</comment>
<feature type="chain" id="PRO_5038942600" evidence="1">
    <location>
        <begin position="22"/>
        <end position="358"/>
    </location>
</feature>
<evidence type="ECO:0000313" key="4">
    <source>
        <dbReference type="Proteomes" id="UP000824202"/>
    </source>
</evidence>
<keyword evidence="1" id="KW-0732">Signal</keyword>
<dbReference type="Proteomes" id="UP000824202">
    <property type="component" value="Unassembled WGS sequence"/>
</dbReference>
<evidence type="ECO:0000313" key="3">
    <source>
        <dbReference type="EMBL" id="HIX02967.1"/>
    </source>
</evidence>
<dbReference type="AlphaFoldDB" id="A0A9D2ABN8"/>
<reference evidence="3" key="2">
    <citation type="submission" date="2021-04" db="EMBL/GenBank/DDBJ databases">
        <authorList>
            <person name="Gilroy R."/>
        </authorList>
    </citation>
    <scope>NUCLEOTIDE SEQUENCE</scope>
    <source>
        <strain evidence="3">23274</strain>
    </source>
</reference>
<gene>
    <name evidence="3" type="ORF">H9863_02470</name>
</gene>
<organism evidence="3 4">
    <name type="scientific">Candidatus Odoribacter faecigallinarum</name>
    <dbReference type="NCBI Taxonomy" id="2838706"/>
    <lineage>
        <taxon>Bacteria</taxon>
        <taxon>Pseudomonadati</taxon>
        <taxon>Bacteroidota</taxon>
        <taxon>Bacteroidia</taxon>
        <taxon>Bacteroidales</taxon>
        <taxon>Odoribacteraceae</taxon>
        <taxon>Odoribacter</taxon>
    </lineage>
</organism>
<dbReference type="Pfam" id="PF14322">
    <property type="entry name" value="SusD-like_3"/>
    <property type="match status" value="1"/>
</dbReference>
<evidence type="ECO:0000256" key="1">
    <source>
        <dbReference type="SAM" id="SignalP"/>
    </source>
</evidence>
<dbReference type="PROSITE" id="PS51257">
    <property type="entry name" value="PROKAR_LIPOPROTEIN"/>
    <property type="match status" value="1"/>
</dbReference>
<evidence type="ECO:0000259" key="2">
    <source>
        <dbReference type="Pfam" id="PF14322"/>
    </source>
</evidence>
<dbReference type="InterPro" id="IPR011990">
    <property type="entry name" value="TPR-like_helical_dom_sf"/>
</dbReference>
<accession>A0A9D2ABN8</accession>
<protein>
    <submittedName>
        <fullName evidence="3">RagB/SusD family nutrient uptake outer membrane protein</fullName>
    </submittedName>
</protein>
<feature type="signal peptide" evidence="1">
    <location>
        <begin position="1"/>
        <end position="21"/>
    </location>
</feature>
<sequence>MKNICIIALLFFSLSSCSSFLEEYSQDLSRVETVSDLDELLLGGVYHNSGYIYIANFMYHTEGSEGLNLFINFMSDELQQNTETGYGDLYSESVFGYYTWQRDVGITLQGNSVGTEDTDWNLMYQYINAANMIIYELPEVEATNEDDAADKIRIEGEAHFLRALYYFTLVNLYAEPYAPSTAATTPGIPLKNTSYIEDKEYTRNTVAEVYKQILSDLDRAEECLSQTERKSLYRADITATYLLKSRVYLYMQDWENARTYAQNVLDRNSSLTNLNSFNGEDNVFTSSSPEAIFSMGGHFLSYYIYGYDDYEDETPFFISNDLVEAFDEENDLRKGIYITETPYGWLYKKIYWAKEHYG</sequence>
<dbReference type="SUPFAM" id="SSF48452">
    <property type="entry name" value="TPR-like"/>
    <property type="match status" value="1"/>
</dbReference>
<name>A0A9D2ABN8_9BACT</name>
<dbReference type="InterPro" id="IPR033985">
    <property type="entry name" value="SusD-like_N"/>
</dbReference>
<reference evidence="3" key="1">
    <citation type="journal article" date="2021" name="PeerJ">
        <title>Extensive microbial diversity within the chicken gut microbiome revealed by metagenomics and culture.</title>
        <authorList>
            <person name="Gilroy R."/>
            <person name="Ravi A."/>
            <person name="Getino M."/>
            <person name="Pursley I."/>
            <person name="Horton D.L."/>
            <person name="Alikhan N.F."/>
            <person name="Baker D."/>
            <person name="Gharbi K."/>
            <person name="Hall N."/>
            <person name="Watson M."/>
            <person name="Adriaenssens E.M."/>
            <person name="Foster-Nyarko E."/>
            <person name="Jarju S."/>
            <person name="Secka A."/>
            <person name="Antonio M."/>
            <person name="Oren A."/>
            <person name="Chaudhuri R.R."/>
            <person name="La Ragione R."/>
            <person name="Hildebrand F."/>
            <person name="Pallen M.J."/>
        </authorList>
    </citation>
    <scope>NUCLEOTIDE SEQUENCE</scope>
    <source>
        <strain evidence="3">23274</strain>
    </source>
</reference>
<feature type="non-terminal residue" evidence="3">
    <location>
        <position position="358"/>
    </location>
</feature>
<dbReference type="Gene3D" id="1.25.40.390">
    <property type="match status" value="1"/>
</dbReference>
<proteinExistence type="predicted"/>